<name>A0A1I7A1N5_9BACT</name>
<dbReference type="PANTHER" id="PTHR40518:SF1">
    <property type="entry name" value="ACETOACETATE DECARBOXYLASE"/>
    <property type="match status" value="1"/>
</dbReference>
<dbReference type="AlphaFoldDB" id="A0A1I7A1N5"/>
<keyword evidence="2" id="KW-1185">Reference proteome</keyword>
<evidence type="ECO:0008006" key="3">
    <source>
        <dbReference type="Google" id="ProtNLM"/>
    </source>
</evidence>
<proteinExistence type="predicted"/>
<accession>A0A1I7A1N5</accession>
<evidence type="ECO:0000313" key="1">
    <source>
        <dbReference type="EMBL" id="SFT68811.1"/>
    </source>
</evidence>
<evidence type="ECO:0000313" key="2">
    <source>
        <dbReference type="Proteomes" id="UP000199673"/>
    </source>
</evidence>
<dbReference type="InterPro" id="IPR023375">
    <property type="entry name" value="ADC_dom_sf"/>
</dbReference>
<reference evidence="2" key="1">
    <citation type="submission" date="2016-10" db="EMBL/GenBank/DDBJ databases">
        <authorList>
            <person name="Varghese N."/>
            <person name="Submissions S."/>
        </authorList>
    </citation>
    <scope>NUCLEOTIDE SEQUENCE [LARGE SCALE GENOMIC DNA]</scope>
    <source>
        <strain evidence="2">DSM 23445</strain>
    </source>
</reference>
<dbReference type="OrthoDB" id="323772at2"/>
<dbReference type="RefSeq" id="WP_091692167.1">
    <property type="nucleotide sequence ID" value="NZ_FPBF01000002.1"/>
</dbReference>
<dbReference type="EMBL" id="FPBF01000002">
    <property type="protein sequence ID" value="SFT68811.1"/>
    <property type="molecule type" value="Genomic_DNA"/>
</dbReference>
<organism evidence="1 2">
    <name type="scientific">Algoriphagus locisalis</name>
    <dbReference type="NCBI Taxonomy" id="305507"/>
    <lineage>
        <taxon>Bacteria</taxon>
        <taxon>Pseudomonadati</taxon>
        <taxon>Bacteroidota</taxon>
        <taxon>Cytophagia</taxon>
        <taxon>Cytophagales</taxon>
        <taxon>Cyclobacteriaceae</taxon>
        <taxon>Algoriphagus</taxon>
    </lineage>
</organism>
<dbReference type="STRING" id="305507.SAMN04489724_1615"/>
<dbReference type="Proteomes" id="UP000199673">
    <property type="component" value="Unassembled WGS sequence"/>
</dbReference>
<dbReference type="PANTHER" id="PTHR40518">
    <property type="entry name" value="ACETOACETATE DECARBOXYLASE"/>
    <property type="match status" value="1"/>
</dbReference>
<sequence length="224" mass="25181">MPENHQIALQSLKLYKKAAAPWNLEGEGIMLIFKFSKKWIETHGSLPDHLKGKFKGGFGYLMLVNYTSSPVGPYKELLFIPGKFSLYNKQSITKIYVSTEVSTQNGRTNWGIPKQTLSFTWDKTDGNEQIQLKDGDKTIFSCKIKSGGLSFPVSTSFLPIDLHQLWDGVDFFTKPSGSGWGKLASVKELTIDSEYFPDLTSKNPLIAVKFNPFHIKFPKATYAV</sequence>
<dbReference type="Gene3D" id="2.40.400.10">
    <property type="entry name" value="Acetoacetate decarboxylase-like"/>
    <property type="match status" value="1"/>
</dbReference>
<protein>
    <recommendedName>
        <fullName evidence="3">Acetoacetate decarboxylase (ADC)</fullName>
    </recommendedName>
</protein>
<gene>
    <name evidence="1" type="ORF">SAMN04489724_1615</name>
</gene>
<dbReference type="SUPFAM" id="SSF160104">
    <property type="entry name" value="Acetoacetate decarboxylase-like"/>
    <property type="match status" value="1"/>
</dbReference>